<dbReference type="InterPro" id="IPR009057">
    <property type="entry name" value="Homeodomain-like_sf"/>
</dbReference>
<comment type="subcellular location">
    <subcellularLocation>
        <location evidence="1 8">Nucleus</location>
    </subcellularLocation>
</comment>
<dbReference type="Proteomes" id="UP000694918">
    <property type="component" value="Unplaced"/>
</dbReference>
<dbReference type="SMART" id="SM00574">
    <property type="entry name" value="POX"/>
    <property type="match status" value="1"/>
</dbReference>
<organism evidence="11 12">
    <name type="scientific">Populus euphratica</name>
    <name type="common">Euphrates poplar</name>
    <dbReference type="NCBI Taxonomy" id="75702"/>
    <lineage>
        <taxon>Eukaryota</taxon>
        <taxon>Viridiplantae</taxon>
        <taxon>Streptophyta</taxon>
        <taxon>Embryophyta</taxon>
        <taxon>Tracheophyta</taxon>
        <taxon>Spermatophyta</taxon>
        <taxon>Magnoliopsida</taxon>
        <taxon>eudicotyledons</taxon>
        <taxon>Gunneridae</taxon>
        <taxon>Pentapetalae</taxon>
        <taxon>rosids</taxon>
        <taxon>fabids</taxon>
        <taxon>Malpighiales</taxon>
        <taxon>Salicaceae</taxon>
        <taxon>Saliceae</taxon>
        <taxon>Populus</taxon>
    </lineage>
</organism>
<evidence type="ECO:0000313" key="12">
    <source>
        <dbReference type="RefSeq" id="XP_011036837.1"/>
    </source>
</evidence>
<dbReference type="GO" id="GO:0006355">
    <property type="term" value="P:regulation of DNA-templated transcription"/>
    <property type="evidence" value="ECO:0007669"/>
    <property type="project" value="InterPro"/>
</dbReference>
<dbReference type="GO" id="GO:0003677">
    <property type="term" value="F:DNA binding"/>
    <property type="evidence" value="ECO:0007669"/>
    <property type="project" value="UniProtKB-UniRule"/>
</dbReference>
<keyword evidence="3" id="KW-0805">Transcription regulation</keyword>
<dbReference type="Pfam" id="PF07526">
    <property type="entry name" value="POX"/>
    <property type="match status" value="1"/>
</dbReference>
<dbReference type="GO" id="GO:0005634">
    <property type="term" value="C:nucleus"/>
    <property type="evidence" value="ECO:0007669"/>
    <property type="project" value="UniProtKB-SubCell"/>
</dbReference>
<evidence type="ECO:0000256" key="3">
    <source>
        <dbReference type="ARBA" id="ARBA00023015"/>
    </source>
</evidence>
<accession>A0AAJ6XZC1</accession>
<keyword evidence="7 8" id="KW-0539">Nucleus</keyword>
<feature type="compositionally biased region" description="Basic and acidic residues" evidence="9">
    <location>
        <begin position="285"/>
        <end position="299"/>
    </location>
</feature>
<evidence type="ECO:0000256" key="9">
    <source>
        <dbReference type="SAM" id="MobiDB-lite"/>
    </source>
</evidence>
<evidence type="ECO:0000256" key="2">
    <source>
        <dbReference type="ARBA" id="ARBA00006454"/>
    </source>
</evidence>
<evidence type="ECO:0000313" key="11">
    <source>
        <dbReference type="Proteomes" id="UP000694918"/>
    </source>
</evidence>
<dbReference type="SUPFAM" id="SSF46689">
    <property type="entry name" value="Homeodomain-like"/>
    <property type="match status" value="1"/>
</dbReference>
<dbReference type="InterPro" id="IPR006563">
    <property type="entry name" value="POX_dom"/>
</dbReference>
<evidence type="ECO:0000256" key="8">
    <source>
        <dbReference type="PROSITE-ProRule" id="PRU00108"/>
    </source>
</evidence>
<feature type="DNA-binding region" description="Homeobox" evidence="8">
    <location>
        <begin position="320"/>
        <end position="382"/>
    </location>
</feature>
<proteinExistence type="inferred from homology"/>
<gene>
    <name evidence="12" type="primary">LOC105134178</name>
</gene>
<keyword evidence="6" id="KW-0804">Transcription</keyword>
<keyword evidence="4 8" id="KW-0238">DNA-binding</keyword>
<dbReference type="PANTHER" id="PTHR11850">
    <property type="entry name" value="HOMEOBOX PROTEIN TRANSCRIPTION FACTORS"/>
    <property type="match status" value="1"/>
</dbReference>
<name>A0AAJ6XZC1_POPEU</name>
<evidence type="ECO:0000256" key="4">
    <source>
        <dbReference type="ARBA" id="ARBA00023125"/>
    </source>
</evidence>
<dbReference type="Pfam" id="PF05920">
    <property type="entry name" value="Homeobox_KN"/>
    <property type="match status" value="1"/>
</dbReference>
<dbReference type="InterPro" id="IPR001356">
    <property type="entry name" value="HD"/>
</dbReference>
<dbReference type="Gene3D" id="1.10.10.60">
    <property type="entry name" value="Homeodomain-like"/>
    <property type="match status" value="1"/>
</dbReference>
<feature type="domain" description="Homeobox" evidence="10">
    <location>
        <begin position="318"/>
        <end position="381"/>
    </location>
</feature>
<keyword evidence="11" id="KW-1185">Reference proteome</keyword>
<dbReference type="PROSITE" id="PS50071">
    <property type="entry name" value="HOMEOBOX_2"/>
    <property type="match status" value="1"/>
</dbReference>
<feature type="region of interest" description="Disordered" evidence="9">
    <location>
        <begin position="65"/>
        <end position="85"/>
    </location>
</feature>
<dbReference type="AlphaFoldDB" id="A0AAJ6XZC1"/>
<evidence type="ECO:0000256" key="5">
    <source>
        <dbReference type="ARBA" id="ARBA00023155"/>
    </source>
</evidence>
<protein>
    <submittedName>
        <fullName evidence="12">BEL1-like homeodomain protein 9</fullName>
    </submittedName>
</protein>
<evidence type="ECO:0000256" key="7">
    <source>
        <dbReference type="ARBA" id="ARBA00023242"/>
    </source>
</evidence>
<evidence type="ECO:0000256" key="1">
    <source>
        <dbReference type="ARBA" id="ARBA00004123"/>
    </source>
</evidence>
<evidence type="ECO:0000256" key="6">
    <source>
        <dbReference type="ARBA" id="ARBA00023163"/>
    </source>
</evidence>
<feature type="compositionally biased region" description="Low complexity" evidence="9">
    <location>
        <begin position="65"/>
        <end position="74"/>
    </location>
</feature>
<dbReference type="InterPro" id="IPR050224">
    <property type="entry name" value="TALE_homeobox"/>
</dbReference>
<reference evidence="12" key="1">
    <citation type="submission" date="2025-08" db="UniProtKB">
        <authorList>
            <consortium name="RefSeq"/>
        </authorList>
    </citation>
    <scope>IDENTIFICATION</scope>
</reference>
<dbReference type="InterPro" id="IPR008422">
    <property type="entry name" value="KN_HD"/>
</dbReference>
<dbReference type="CDD" id="cd00086">
    <property type="entry name" value="homeodomain"/>
    <property type="match status" value="1"/>
</dbReference>
<keyword evidence="5 8" id="KW-0371">Homeobox</keyword>
<sequence length="520" mass="59170">MPQKNLIIISSPVLLFINHHHHHFTFTFVELSLAQKHFIEYIFMAQNFEHFHVPQQNRKNKLRVTTQTNQEQQNPPNPLFSRQALTSPSQSSSFFSLQTLKDMNYQPLSSQGLSLSLSFQLDNQRHNAVSVSGDSLKQNGEMKSSVVPFGPFTGYASILKTSRFLKPAQQILDDICGMINCANANFPLDGLNESEITREKIAFLSDRVDHQCKNSKLILMLDEVYRRYKLYCQQMQSVVASFETVAGLGNAAPYVCYAVKIVLKHFTSLKNALLDKIQFTGKNFDDSSVTKEKNPRHGTTEQGLRNQNPTLNLNFIQHPVWRSQRGLPDHAVAVLKTWLFEHFLHPYPTDSEKQALAQQTGLSRTQVSNWFINARVRLWKPMVEEVHMLESQQTQAPFDTVSQSANIASDLPLEKQPRSTQLQNAYQTKRLRNELPDVSKQRQEQRNICVNNLSGNYHSAGVSGSKGVSLALGLPQNNRTDQSWPLPMSIPHHVNLEMINMMDSAPGTAFELQKQHFEKD</sequence>
<dbReference type="GeneID" id="105134178"/>
<feature type="region of interest" description="Disordered" evidence="9">
    <location>
        <begin position="285"/>
        <end position="305"/>
    </location>
</feature>
<dbReference type="SMART" id="SM00389">
    <property type="entry name" value="HOX"/>
    <property type="match status" value="1"/>
</dbReference>
<evidence type="ECO:0000259" key="10">
    <source>
        <dbReference type="PROSITE" id="PS50071"/>
    </source>
</evidence>
<comment type="similarity">
    <text evidence="2">Belongs to the TALE/BELL homeobox family.</text>
</comment>
<dbReference type="RefSeq" id="XP_011036837.1">
    <property type="nucleotide sequence ID" value="XM_011038535.1"/>
</dbReference>
<dbReference type="KEGG" id="peu:105134178"/>